<reference evidence="5 6" key="1">
    <citation type="journal article" date="2013" name="Genome Announc.">
        <title>Draft genome sequences for three mercury-methylating, sulfate-reducing bacteria.</title>
        <authorList>
            <person name="Brown S.D."/>
            <person name="Hurt R.A.Jr."/>
            <person name="Gilmour C.C."/>
            <person name="Elias D.A."/>
        </authorList>
    </citation>
    <scope>NUCLEOTIDE SEQUENCE [LARGE SCALE GENOMIC DNA]</scope>
    <source>
        <strain evidence="5 6">DSM 16529</strain>
    </source>
</reference>
<proteinExistence type="inferred from homology"/>
<evidence type="ECO:0000256" key="3">
    <source>
        <dbReference type="ARBA" id="ARBA00023125"/>
    </source>
</evidence>
<dbReference type="GO" id="GO:0005829">
    <property type="term" value="C:cytosol"/>
    <property type="evidence" value="ECO:0007669"/>
    <property type="project" value="TreeGrafter"/>
</dbReference>
<dbReference type="Gene3D" id="4.10.520.10">
    <property type="entry name" value="IHF-like DNA-binding proteins"/>
    <property type="match status" value="1"/>
</dbReference>
<dbReference type="CDD" id="cd13831">
    <property type="entry name" value="HU"/>
    <property type="match status" value="1"/>
</dbReference>
<dbReference type="InterPro" id="IPR000119">
    <property type="entry name" value="Hist_DNA-bd"/>
</dbReference>
<evidence type="ECO:0000256" key="4">
    <source>
        <dbReference type="RuleBase" id="RU003939"/>
    </source>
</evidence>
<dbReference type="GO" id="GO:0030527">
    <property type="term" value="F:structural constituent of chromatin"/>
    <property type="evidence" value="ECO:0007669"/>
    <property type="project" value="InterPro"/>
</dbReference>
<dbReference type="Proteomes" id="UP000014975">
    <property type="component" value="Unassembled WGS sequence"/>
</dbReference>
<dbReference type="GO" id="GO:0030261">
    <property type="term" value="P:chromosome condensation"/>
    <property type="evidence" value="ECO:0007669"/>
    <property type="project" value="UniProtKB-KW"/>
</dbReference>
<dbReference type="PANTHER" id="PTHR33175">
    <property type="entry name" value="DNA-BINDING PROTEIN HU"/>
    <property type="match status" value="1"/>
</dbReference>
<organism evidence="5 6">
    <name type="scientific">Alkalidesulfovibrio alkalitolerans DSM 16529</name>
    <dbReference type="NCBI Taxonomy" id="1121439"/>
    <lineage>
        <taxon>Bacteria</taxon>
        <taxon>Pseudomonadati</taxon>
        <taxon>Thermodesulfobacteriota</taxon>
        <taxon>Desulfovibrionia</taxon>
        <taxon>Desulfovibrionales</taxon>
        <taxon>Desulfovibrionaceae</taxon>
        <taxon>Alkalidesulfovibrio</taxon>
    </lineage>
</organism>
<dbReference type="PANTHER" id="PTHR33175:SF3">
    <property type="entry name" value="DNA-BINDING PROTEIN HU-BETA"/>
    <property type="match status" value="1"/>
</dbReference>
<keyword evidence="2" id="KW-0226">DNA condensation</keyword>
<evidence type="ECO:0000313" key="5">
    <source>
        <dbReference type="EMBL" id="EPR34885.1"/>
    </source>
</evidence>
<evidence type="ECO:0000256" key="2">
    <source>
        <dbReference type="ARBA" id="ARBA00023067"/>
    </source>
</evidence>
<comment type="caution">
    <text evidence="5">The sequence shown here is derived from an EMBL/GenBank/DDBJ whole genome shotgun (WGS) entry which is preliminary data.</text>
</comment>
<evidence type="ECO:0000313" key="6">
    <source>
        <dbReference type="Proteomes" id="UP000014975"/>
    </source>
</evidence>
<dbReference type="SMART" id="SM00411">
    <property type="entry name" value="BHL"/>
    <property type="match status" value="1"/>
</dbReference>
<protein>
    <submittedName>
        <fullName evidence="5">Histone family protein DNA-binding protein</fullName>
    </submittedName>
</protein>
<dbReference type="RefSeq" id="WP_020886134.1">
    <property type="nucleotide sequence ID" value="NZ_ATHI01000005.1"/>
</dbReference>
<dbReference type="SUPFAM" id="SSF47729">
    <property type="entry name" value="IHF-like DNA-binding proteins"/>
    <property type="match status" value="1"/>
</dbReference>
<dbReference type="PATRIC" id="fig|1121439.3.peg.636"/>
<dbReference type="GO" id="GO:0003677">
    <property type="term" value="F:DNA binding"/>
    <property type="evidence" value="ECO:0007669"/>
    <property type="project" value="UniProtKB-KW"/>
</dbReference>
<name>S7TE80_9BACT</name>
<dbReference type="EMBL" id="ATHI01000005">
    <property type="protein sequence ID" value="EPR34885.1"/>
    <property type="molecule type" value="Genomic_DNA"/>
</dbReference>
<gene>
    <name evidence="5" type="ORF">dsat_2248</name>
</gene>
<dbReference type="PRINTS" id="PR01727">
    <property type="entry name" value="DNABINDINGHU"/>
</dbReference>
<dbReference type="STRING" id="1121439.dsat_2248"/>
<comment type="similarity">
    <text evidence="1 4">Belongs to the bacterial histone-like protein family.</text>
</comment>
<dbReference type="eggNOG" id="COG0776">
    <property type="taxonomic scope" value="Bacteria"/>
</dbReference>
<evidence type="ECO:0000256" key="1">
    <source>
        <dbReference type="ARBA" id="ARBA00010529"/>
    </source>
</evidence>
<dbReference type="OrthoDB" id="9797747at2"/>
<dbReference type="InterPro" id="IPR010992">
    <property type="entry name" value="IHF-like_DNA-bd_dom_sf"/>
</dbReference>
<sequence>MAKDYLTSYMKERAGLSSNRQAEECYEAILEGLVKGLTTDGRVMLRQFGAFHVRARAARTGRNPSTGEAIAIPARKAVVFSPGEDLRRAAEAMDKGEAASWLESREIVRRAAKEFEALKNSVVRYSKEPERLGREARETISHGRDQLSELVEKARYKLDLLQRGSGDAFAELRKGFESAYAELKKAMNRAGEKL</sequence>
<dbReference type="AlphaFoldDB" id="S7TE80"/>
<keyword evidence="6" id="KW-1185">Reference proteome</keyword>
<keyword evidence="3 5" id="KW-0238">DNA-binding</keyword>
<accession>S7TE80</accession>
<dbReference type="Pfam" id="PF00216">
    <property type="entry name" value="Bac_DNA_binding"/>
    <property type="match status" value="1"/>
</dbReference>